<dbReference type="SMART" id="SM00422">
    <property type="entry name" value="HTH_MERR"/>
    <property type="match status" value="1"/>
</dbReference>
<name>A0AA96RGG0_9BACL</name>
<dbReference type="KEGG" id="paun:MJA45_20605"/>
<organism evidence="4 5">
    <name type="scientific">Paenibacillus aurantius</name>
    <dbReference type="NCBI Taxonomy" id="2918900"/>
    <lineage>
        <taxon>Bacteria</taxon>
        <taxon>Bacillati</taxon>
        <taxon>Bacillota</taxon>
        <taxon>Bacilli</taxon>
        <taxon>Bacillales</taxon>
        <taxon>Paenibacillaceae</taxon>
        <taxon>Paenibacillus</taxon>
    </lineage>
</organism>
<accession>A0AA96RGG0</accession>
<dbReference type="RefSeq" id="WP_315603778.1">
    <property type="nucleotide sequence ID" value="NZ_CP130318.1"/>
</dbReference>
<keyword evidence="5" id="KW-1185">Reference proteome</keyword>
<dbReference type="PROSITE" id="PS50937">
    <property type="entry name" value="HTH_MERR_2"/>
    <property type="match status" value="1"/>
</dbReference>
<dbReference type="AlphaFoldDB" id="A0AA96RGG0"/>
<evidence type="ECO:0000259" key="3">
    <source>
        <dbReference type="PROSITE" id="PS50937"/>
    </source>
</evidence>
<dbReference type="EMBL" id="CP130318">
    <property type="protein sequence ID" value="WNQ10004.1"/>
    <property type="molecule type" value="Genomic_DNA"/>
</dbReference>
<protein>
    <submittedName>
        <fullName evidence="4">MerR family transcriptional regulator</fullName>
    </submittedName>
</protein>
<dbReference type="CDD" id="cd00592">
    <property type="entry name" value="HTH_MerR-like"/>
    <property type="match status" value="1"/>
</dbReference>
<dbReference type="Gene3D" id="1.10.1660.10">
    <property type="match status" value="1"/>
</dbReference>
<proteinExistence type="predicted"/>
<feature type="compositionally biased region" description="Polar residues" evidence="2">
    <location>
        <begin position="139"/>
        <end position="149"/>
    </location>
</feature>
<sequence length="156" mass="18268">MTATYTVEEVCQRLGITESQLHEYEEMHLIRDVPLLSGDQRFYDEETVNRIEHAIKMKELLGSSLPEILSVLEAEEDLERLKASYREKATEEERRSVIADVTTLLQSQVHRIDDRIDKLIKLRENFDRKLMRIREMNLPSDQPHSSETADGQAEQR</sequence>
<dbReference type="InterPro" id="IPR009061">
    <property type="entry name" value="DNA-bd_dom_put_sf"/>
</dbReference>
<dbReference type="Proteomes" id="UP001305702">
    <property type="component" value="Chromosome"/>
</dbReference>
<dbReference type="GO" id="GO:0003700">
    <property type="term" value="F:DNA-binding transcription factor activity"/>
    <property type="evidence" value="ECO:0007669"/>
    <property type="project" value="InterPro"/>
</dbReference>
<feature type="region of interest" description="Disordered" evidence="2">
    <location>
        <begin position="134"/>
        <end position="156"/>
    </location>
</feature>
<dbReference type="GO" id="GO:0003677">
    <property type="term" value="F:DNA binding"/>
    <property type="evidence" value="ECO:0007669"/>
    <property type="project" value="UniProtKB-KW"/>
</dbReference>
<dbReference type="Pfam" id="PF13411">
    <property type="entry name" value="MerR_1"/>
    <property type="match status" value="1"/>
</dbReference>
<evidence type="ECO:0000256" key="2">
    <source>
        <dbReference type="SAM" id="MobiDB-lite"/>
    </source>
</evidence>
<dbReference type="InterPro" id="IPR000551">
    <property type="entry name" value="MerR-type_HTH_dom"/>
</dbReference>
<dbReference type="PANTHER" id="PTHR30204:SF58">
    <property type="entry name" value="HTH-TYPE TRANSCRIPTIONAL REGULATOR YFMP"/>
    <property type="match status" value="1"/>
</dbReference>
<keyword evidence="1" id="KW-0238">DNA-binding</keyword>
<feature type="domain" description="HTH merR-type" evidence="3">
    <location>
        <begin position="4"/>
        <end position="74"/>
    </location>
</feature>
<reference evidence="4 5" key="1">
    <citation type="submission" date="2022-02" db="EMBL/GenBank/DDBJ databases">
        <title>Paenibacillus sp. MBLB1776 Whole Genome Shotgun Sequencing.</title>
        <authorList>
            <person name="Hwang C.Y."/>
            <person name="Cho E.-S."/>
            <person name="Seo M.-J."/>
        </authorList>
    </citation>
    <scope>NUCLEOTIDE SEQUENCE [LARGE SCALE GENOMIC DNA]</scope>
    <source>
        <strain evidence="4 5">MBLB1776</strain>
    </source>
</reference>
<dbReference type="SUPFAM" id="SSF46955">
    <property type="entry name" value="Putative DNA-binding domain"/>
    <property type="match status" value="1"/>
</dbReference>
<dbReference type="PANTHER" id="PTHR30204">
    <property type="entry name" value="REDOX-CYCLING DRUG-SENSING TRANSCRIPTIONAL ACTIVATOR SOXR"/>
    <property type="match status" value="1"/>
</dbReference>
<evidence type="ECO:0000256" key="1">
    <source>
        <dbReference type="ARBA" id="ARBA00023125"/>
    </source>
</evidence>
<evidence type="ECO:0000313" key="4">
    <source>
        <dbReference type="EMBL" id="WNQ10004.1"/>
    </source>
</evidence>
<dbReference type="InterPro" id="IPR047057">
    <property type="entry name" value="MerR_fam"/>
</dbReference>
<gene>
    <name evidence="4" type="ORF">MJA45_20605</name>
</gene>
<evidence type="ECO:0000313" key="5">
    <source>
        <dbReference type="Proteomes" id="UP001305702"/>
    </source>
</evidence>